<keyword evidence="6 8" id="KW-1133">Transmembrane helix</keyword>
<feature type="transmembrane region" description="Helical" evidence="8">
    <location>
        <begin position="80"/>
        <end position="99"/>
    </location>
</feature>
<feature type="transmembrane region" description="Helical" evidence="8">
    <location>
        <begin position="52"/>
        <end position="73"/>
    </location>
</feature>
<keyword evidence="4" id="KW-1003">Cell membrane</keyword>
<feature type="transmembrane region" description="Helical" evidence="8">
    <location>
        <begin position="105"/>
        <end position="127"/>
    </location>
</feature>
<dbReference type="CDD" id="cd17503">
    <property type="entry name" value="MFS_LmrB_MDR_like"/>
    <property type="match status" value="1"/>
</dbReference>
<feature type="domain" description="Major facilitator superfamily (MFS) profile" evidence="9">
    <location>
        <begin position="14"/>
        <end position="444"/>
    </location>
</feature>
<comment type="caution">
    <text evidence="10">The sequence shown here is derived from an EMBL/GenBank/DDBJ whole genome shotgun (WGS) entry which is preliminary data.</text>
</comment>
<keyword evidence="5 8" id="KW-0812">Transmembrane</keyword>
<feature type="transmembrane region" description="Helical" evidence="8">
    <location>
        <begin position="230"/>
        <end position="247"/>
    </location>
</feature>
<dbReference type="GO" id="GO:0022857">
    <property type="term" value="F:transmembrane transporter activity"/>
    <property type="evidence" value="ECO:0007669"/>
    <property type="project" value="InterPro"/>
</dbReference>
<accession>A0A9X7E8R0</accession>
<dbReference type="Gene3D" id="1.20.1720.10">
    <property type="entry name" value="Multidrug resistance protein D"/>
    <property type="match status" value="1"/>
</dbReference>
<dbReference type="PANTHER" id="PTHR42718">
    <property type="entry name" value="MAJOR FACILITATOR SUPERFAMILY MULTIDRUG TRANSPORTER MFSC"/>
    <property type="match status" value="1"/>
</dbReference>
<dbReference type="SUPFAM" id="SSF103473">
    <property type="entry name" value="MFS general substrate transporter"/>
    <property type="match status" value="1"/>
</dbReference>
<feature type="transmembrane region" description="Helical" evidence="8">
    <location>
        <begin position="139"/>
        <end position="156"/>
    </location>
</feature>
<dbReference type="AlphaFoldDB" id="A0A9X7E8R0"/>
<dbReference type="PRINTS" id="PR01036">
    <property type="entry name" value="TCRTETB"/>
</dbReference>
<evidence type="ECO:0000256" key="2">
    <source>
        <dbReference type="ARBA" id="ARBA00008537"/>
    </source>
</evidence>
<evidence type="ECO:0000256" key="7">
    <source>
        <dbReference type="ARBA" id="ARBA00023136"/>
    </source>
</evidence>
<comment type="subcellular location">
    <subcellularLocation>
        <location evidence="1">Cell membrane</location>
        <topology evidence="1">Multi-pass membrane protein</topology>
    </subcellularLocation>
</comment>
<dbReference type="PROSITE" id="PS50850">
    <property type="entry name" value="MFS"/>
    <property type="match status" value="1"/>
</dbReference>
<dbReference type="Proteomes" id="UP000225135">
    <property type="component" value="Unassembled WGS sequence"/>
</dbReference>
<dbReference type="InterPro" id="IPR020846">
    <property type="entry name" value="MFS_dom"/>
</dbReference>
<dbReference type="InterPro" id="IPR004638">
    <property type="entry name" value="EmrB-like"/>
</dbReference>
<keyword evidence="7 8" id="KW-0472">Membrane</keyword>
<sequence length="444" mass="48276">MQKQAQQAKPNMLLLANVMIGAFFAILCNTLMSNAIPTIMKTFDVGASSATWLTTGYMLVSGIVIPTSAFFLNKYSIRNLFLWSMGLFTIGTMIGGFAQNFTVLVIARIVQAFGGSLLSPLLMNLLYSSFPPEKRGKSMGFVGLILMFAPAIGPTISGLVLEVASWEWLFHMIWPITLIITVASYKIMKKDKETQPGSLDVLSVILSAIGFGGLIYGFSTAGKEGWDSTIIIVSLIMGVIGIAAFVIRQNFLEKPILNFKIFLNPKYTLSIFVLITTIFAMYSVMIPVPLFLQNIQGMTALKSGLIMLPGAMIMGLLAPINGKLFDRFGIRPLILVGFPLMIMASIILGNLELETASWVICLTYAIRLIGVGMVQMPLQTNALNALKPEEVSHGTAMNSTLGQTVGAITSSLIITLISNRTQFHGTEMLKEHKSEMIGMSADAI</sequence>
<evidence type="ECO:0000256" key="6">
    <source>
        <dbReference type="ARBA" id="ARBA00022989"/>
    </source>
</evidence>
<feature type="transmembrane region" description="Helical" evidence="8">
    <location>
        <begin position="199"/>
        <end position="218"/>
    </location>
</feature>
<evidence type="ECO:0000256" key="4">
    <source>
        <dbReference type="ARBA" id="ARBA00022475"/>
    </source>
</evidence>
<evidence type="ECO:0000259" key="9">
    <source>
        <dbReference type="PROSITE" id="PS50850"/>
    </source>
</evidence>
<dbReference type="PANTHER" id="PTHR42718:SF9">
    <property type="entry name" value="MAJOR FACILITATOR SUPERFAMILY MULTIDRUG TRANSPORTER MFSC"/>
    <property type="match status" value="1"/>
</dbReference>
<feature type="transmembrane region" description="Helical" evidence="8">
    <location>
        <begin position="12"/>
        <end position="32"/>
    </location>
</feature>
<feature type="transmembrane region" description="Helical" evidence="8">
    <location>
        <begin position="267"/>
        <end position="288"/>
    </location>
</feature>
<evidence type="ECO:0000256" key="1">
    <source>
        <dbReference type="ARBA" id="ARBA00004651"/>
    </source>
</evidence>
<dbReference type="InterPro" id="IPR011701">
    <property type="entry name" value="MFS"/>
</dbReference>
<dbReference type="GO" id="GO:0005886">
    <property type="term" value="C:plasma membrane"/>
    <property type="evidence" value="ECO:0007669"/>
    <property type="project" value="UniProtKB-SubCell"/>
</dbReference>
<proteinExistence type="inferred from homology"/>
<evidence type="ECO:0000256" key="3">
    <source>
        <dbReference type="ARBA" id="ARBA00022448"/>
    </source>
</evidence>
<feature type="transmembrane region" description="Helical" evidence="8">
    <location>
        <begin position="332"/>
        <end position="351"/>
    </location>
</feature>
<dbReference type="Pfam" id="PF07690">
    <property type="entry name" value="MFS_1"/>
    <property type="match status" value="1"/>
</dbReference>
<feature type="transmembrane region" description="Helical" evidence="8">
    <location>
        <begin position="357"/>
        <end position="378"/>
    </location>
</feature>
<evidence type="ECO:0000256" key="8">
    <source>
        <dbReference type="SAM" id="Phobius"/>
    </source>
</evidence>
<dbReference type="InterPro" id="IPR036259">
    <property type="entry name" value="MFS_trans_sf"/>
</dbReference>
<evidence type="ECO:0000313" key="10">
    <source>
        <dbReference type="EMBL" id="PHG83161.1"/>
    </source>
</evidence>
<gene>
    <name evidence="10" type="ORF">COI69_07475</name>
</gene>
<feature type="transmembrane region" description="Helical" evidence="8">
    <location>
        <begin position="300"/>
        <end position="320"/>
    </location>
</feature>
<organism evidence="10 11">
    <name type="scientific">Bacillus cereus</name>
    <dbReference type="NCBI Taxonomy" id="1396"/>
    <lineage>
        <taxon>Bacteria</taxon>
        <taxon>Bacillati</taxon>
        <taxon>Bacillota</taxon>
        <taxon>Bacilli</taxon>
        <taxon>Bacillales</taxon>
        <taxon>Bacillaceae</taxon>
        <taxon>Bacillus</taxon>
        <taxon>Bacillus cereus group</taxon>
    </lineage>
</organism>
<dbReference type="Gene3D" id="1.20.1250.20">
    <property type="entry name" value="MFS general substrate transporter like domains"/>
    <property type="match status" value="1"/>
</dbReference>
<dbReference type="RefSeq" id="WP_016080980.1">
    <property type="nucleotide sequence ID" value="NZ_NUQH01000002.1"/>
</dbReference>
<comment type="similarity">
    <text evidence="2">Belongs to the major facilitator superfamily. EmrB family.</text>
</comment>
<name>A0A9X7E8R0_BACCE</name>
<dbReference type="EMBL" id="NUUR01000018">
    <property type="protein sequence ID" value="PHG83161.1"/>
    <property type="molecule type" value="Genomic_DNA"/>
</dbReference>
<evidence type="ECO:0000256" key="5">
    <source>
        <dbReference type="ARBA" id="ARBA00022692"/>
    </source>
</evidence>
<keyword evidence="3" id="KW-0813">Transport</keyword>
<reference evidence="10 11" key="1">
    <citation type="submission" date="2017-09" db="EMBL/GenBank/DDBJ databases">
        <title>Large-scale bioinformatics analysis of Bacillus genomes uncovers conserved roles of natural products in bacterial physiology.</title>
        <authorList>
            <consortium name="Agbiome Team Llc"/>
            <person name="Bleich R.M."/>
            <person name="Grubbs K.J."/>
            <person name="Santa Maria K.C."/>
            <person name="Allen S.E."/>
            <person name="Farag S."/>
            <person name="Shank E.A."/>
            <person name="Bowers A."/>
        </authorList>
    </citation>
    <scope>NUCLEOTIDE SEQUENCE [LARGE SCALE GENOMIC DNA]</scope>
    <source>
        <strain evidence="10 11">AFS029792</strain>
    </source>
</reference>
<protein>
    <submittedName>
        <fullName evidence="10">MFS transporter</fullName>
    </submittedName>
</protein>
<feature type="transmembrane region" description="Helical" evidence="8">
    <location>
        <begin position="168"/>
        <end position="187"/>
    </location>
</feature>
<dbReference type="NCBIfam" id="TIGR00711">
    <property type="entry name" value="efflux_EmrB"/>
    <property type="match status" value="1"/>
</dbReference>
<evidence type="ECO:0000313" key="11">
    <source>
        <dbReference type="Proteomes" id="UP000225135"/>
    </source>
</evidence>